<dbReference type="Pfam" id="PF00069">
    <property type="entry name" value="Pkinase"/>
    <property type="match status" value="1"/>
</dbReference>
<evidence type="ECO:0000256" key="3">
    <source>
        <dbReference type="ARBA" id="ARBA00004496"/>
    </source>
</evidence>
<dbReference type="GO" id="GO:0005524">
    <property type="term" value="F:ATP binding"/>
    <property type="evidence" value="ECO:0007669"/>
    <property type="project" value="UniProtKB-KW"/>
</dbReference>
<evidence type="ECO:0000313" key="21">
    <source>
        <dbReference type="RefSeq" id="XP_055888387.1"/>
    </source>
</evidence>
<evidence type="ECO:0000256" key="7">
    <source>
        <dbReference type="ARBA" id="ARBA00022490"/>
    </source>
</evidence>
<dbReference type="OrthoDB" id="410920at2759"/>
<dbReference type="RefSeq" id="XP_055888387.1">
    <property type="nucleotide sequence ID" value="XM_056032412.1"/>
</dbReference>
<dbReference type="EC" id="2.7.11.1" evidence="5"/>
<feature type="compositionally biased region" description="Basic and acidic residues" evidence="16">
    <location>
        <begin position="12"/>
        <end position="24"/>
    </location>
</feature>
<evidence type="ECO:0000256" key="15">
    <source>
        <dbReference type="ARBA" id="ARBA00048679"/>
    </source>
</evidence>
<evidence type="ECO:0000256" key="8">
    <source>
        <dbReference type="ARBA" id="ARBA00022527"/>
    </source>
</evidence>
<dbReference type="RefSeq" id="XP_055888385.1">
    <property type="nucleotide sequence ID" value="XM_056032410.1"/>
</dbReference>
<dbReference type="CDD" id="cd13974">
    <property type="entry name" value="STKc_SHIK"/>
    <property type="match status" value="1"/>
</dbReference>
<evidence type="ECO:0000313" key="23">
    <source>
        <dbReference type="RefSeq" id="XP_055888389.1"/>
    </source>
</evidence>
<evidence type="ECO:0000256" key="6">
    <source>
        <dbReference type="ARBA" id="ARBA00016813"/>
    </source>
</evidence>
<keyword evidence="7" id="KW-0963">Cytoplasm</keyword>
<dbReference type="Gene3D" id="1.10.510.10">
    <property type="entry name" value="Transferase(Phosphotransferase) domain 1"/>
    <property type="match status" value="1"/>
</dbReference>
<evidence type="ECO:0000313" key="26">
    <source>
        <dbReference type="RefSeq" id="XP_055888392.1"/>
    </source>
</evidence>
<dbReference type="InterPro" id="IPR024236">
    <property type="entry name" value="Ser/Thr_kinase_40"/>
</dbReference>
<feature type="region of interest" description="Disordered" evidence="16">
    <location>
        <begin position="1"/>
        <end position="24"/>
    </location>
</feature>
<comment type="function">
    <text evidence="1">May be a negative regulator of NF-kappa-B and p53-mediated gene transcription.</text>
</comment>
<keyword evidence="13" id="KW-0539">Nucleus</keyword>
<dbReference type="SMART" id="SM00220">
    <property type="entry name" value="S_TKc"/>
    <property type="match status" value="1"/>
</dbReference>
<dbReference type="PROSITE" id="PS00108">
    <property type="entry name" value="PROTEIN_KINASE_ST"/>
    <property type="match status" value="1"/>
</dbReference>
<dbReference type="GO" id="GO:0004674">
    <property type="term" value="F:protein serine/threonine kinase activity"/>
    <property type="evidence" value="ECO:0007669"/>
    <property type="project" value="UniProtKB-KW"/>
</dbReference>
<evidence type="ECO:0000313" key="19">
    <source>
        <dbReference type="RefSeq" id="XP_055888385.1"/>
    </source>
</evidence>
<sequence>MKRESEELEENDASKVPRIASEENKRILSRGVNSHISRESVISRGATIPSSSNILLRSANNHDSLRRSLNESHKKSSTSDVQNVTRSNTASLHTTGAARTTAITDFPLTTPNKVPSHPSLNYTGTNIVNATTNYTMLLDKNSPQTLLAKGFNLDRRIRSASMSESLVFNSRTPSPLTVDGNQLSAFRSQKGLKALSNHSLAQMTLGNDTSQTNLHELNDLKASSIEDNRQPACSESSATLEQSTNKPFAIQHSSSNFHPLLRSTPVLQRNSLYSVTNVPRGTMTATQFSSHHSAYETRSGSAVRKTQQQTSQLNNDRDVCTRPAITNLPPRKKSNSESTLSRYVDIEGSSARSRGLATFSALGSGYQPVSTASSSTVATTGNNIAEMTTPRLEPVADSSSSSTAPVRTNTVSPNDGIVPEISQMNFSWTSSSRSTHQSTVLNLILNSLVLGMPNDEPSPLLQQDLRSNSQFASWLKRSFEQHSLRVDRADQITCDTAKATSSNDSQIDGLNSILKKNYMSLVKKAGPYILGPRIGSSPVRCIVQCLARKEKTNKFYIIKILTLADPDKETMDDRQGKMLMLTEFSLLSHLQNSEGVVHCIDFFKDKAWDSTEKCEINRLCLVLDCLIPHDYDPESHYFVNLQHHVIHEKKLNEKEALIIFWDIARIVENLHQKNIVHRDLKLGNMIVDRRSWRVTITNFCLGRHLNSEKDKLRDQRGSPAYISPDVLSGKPYYGKPSDMWALGVVLFTMLYGQFPFYDCLPQELFRKIKSAEFTIPNDGRVSEDTKQLIQQLITLDPQTRMTAGQVVDALKHIIGKWKVMMTCDTDQVVPDIPTVTVPEFQHDDNQKMTQTETSEDLPLIDFQNCQLQKTSNLQIIGHSNYF</sequence>
<feature type="compositionally biased region" description="Polar residues" evidence="16">
    <location>
        <begin position="78"/>
        <end position="96"/>
    </location>
</feature>
<name>A0A9W3AMQ5_BIOGL</name>
<comment type="subcellular location">
    <subcellularLocation>
        <location evidence="3">Cytoplasm</location>
    </subcellularLocation>
    <subcellularLocation>
        <location evidence="2">Nucleus</location>
    </subcellularLocation>
</comment>
<reference evidence="19 20" key="1">
    <citation type="submission" date="2025-04" db="UniProtKB">
        <authorList>
            <consortium name="RefSeq"/>
        </authorList>
    </citation>
    <scope>IDENTIFICATION</scope>
</reference>
<dbReference type="RefSeq" id="XP_055888386.1">
    <property type="nucleotide sequence ID" value="XM_056032411.1"/>
</dbReference>
<dbReference type="GO" id="GO:0005634">
    <property type="term" value="C:nucleus"/>
    <property type="evidence" value="ECO:0007669"/>
    <property type="project" value="UniProtKB-SubCell"/>
</dbReference>
<dbReference type="OMA" id="RENYVDC"/>
<dbReference type="PROSITE" id="PS50011">
    <property type="entry name" value="PROTEIN_KINASE_DOM"/>
    <property type="match status" value="1"/>
</dbReference>
<dbReference type="GO" id="GO:0005737">
    <property type="term" value="C:cytoplasm"/>
    <property type="evidence" value="ECO:0007669"/>
    <property type="project" value="UniProtKB-SubCell"/>
</dbReference>
<dbReference type="PANTHER" id="PTHR22961">
    <property type="entry name" value="SER/THR PROTEIN KINASE-TRB"/>
    <property type="match status" value="1"/>
</dbReference>
<keyword evidence="10" id="KW-0547">Nucleotide-binding</keyword>
<evidence type="ECO:0000259" key="17">
    <source>
        <dbReference type="PROSITE" id="PS50011"/>
    </source>
</evidence>
<keyword evidence="11" id="KW-0418">Kinase</keyword>
<protein>
    <recommendedName>
        <fullName evidence="6">Serine/threonine-protein kinase 40</fullName>
        <ecNumber evidence="5">2.7.11.1</ecNumber>
    </recommendedName>
</protein>
<dbReference type="PANTHER" id="PTHR22961:SF16">
    <property type="entry name" value="SERINE_THREONINE-PROTEIN KINASE 40"/>
    <property type="match status" value="1"/>
</dbReference>
<evidence type="ECO:0000256" key="10">
    <source>
        <dbReference type="ARBA" id="ARBA00022741"/>
    </source>
</evidence>
<evidence type="ECO:0000256" key="4">
    <source>
        <dbReference type="ARBA" id="ARBA00006692"/>
    </source>
</evidence>
<dbReference type="AlphaFoldDB" id="A0A9W3AMQ5"/>
<evidence type="ECO:0000313" key="20">
    <source>
        <dbReference type="RefSeq" id="XP_055888386.1"/>
    </source>
</evidence>
<comment type="catalytic activity">
    <reaction evidence="15">
        <text>L-seryl-[protein] + ATP = O-phospho-L-seryl-[protein] + ADP + H(+)</text>
        <dbReference type="Rhea" id="RHEA:17989"/>
        <dbReference type="Rhea" id="RHEA-COMP:9863"/>
        <dbReference type="Rhea" id="RHEA-COMP:11604"/>
        <dbReference type="ChEBI" id="CHEBI:15378"/>
        <dbReference type="ChEBI" id="CHEBI:29999"/>
        <dbReference type="ChEBI" id="CHEBI:30616"/>
        <dbReference type="ChEBI" id="CHEBI:83421"/>
        <dbReference type="ChEBI" id="CHEBI:456216"/>
        <dbReference type="EC" id="2.7.11.1"/>
    </reaction>
</comment>
<evidence type="ECO:0000313" key="18">
    <source>
        <dbReference type="Proteomes" id="UP001165740"/>
    </source>
</evidence>
<keyword evidence="8" id="KW-0723">Serine/threonine-protein kinase</keyword>
<organism evidence="18 22">
    <name type="scientific">Biomphalaria glabrata</name>
    <name type="common">Bloodfluke planorb</name>
    <name type="synonym">Freshwater snail</name>
    <dbReference type="NCBI Taxonomy" id="6526"/>
    <lineage>
        <taxon>Eukaryota</taxon>
        <taxon>Metazoa</taxon>
        <taxon>Spiralia</taxon>
        <taxon>Lophotrochozoa</taxon>
        <taxon>Mollusca</taxon>
        <taxon>Gastropoda</taxon>
        <taxon>Heterobranchia</taxon>
        <taxon>Euthyneura</taxon>
        <taxon>Panpulmonata</taxon>
        <taxon>Hygrophila</taxon>
        <taxon>Lymnaeoidea</taxon>
        <taxon>Planorbidae</taxon>
        <taxon>Biomphalaria</taxon>
    </lineage>
</organism>
<dbReference type="RefSeq" id="XP_055888388.1">
    <property type="nucleotide sequence ID" value="XM_056032413.1"/>
</dbReference>
<evidence type="ECO:0000256" key="12">
    <source>
        <dbReference type="ARBA" id="ARBA00022840"/>
    </source>
</evidence>
<dbReference type="RefSeq" id="XP_055888392.1">
    <property type="nucleotide sequence ID" value="XM_056032417.1"/>
</dbReference>
<evidence type="ECO:0000256" key="5">
    <source>
        <dbReference type="ARBA" id="ARBA00012513"/>
    </source>
</evidence>
<dbReference type="RefSeq" id="XP_055888391.1">
    <property type="nucleotide sequence ID" value="XM_056032416.1"/>
</dbReference>
<gene>
    <name evidence="19 20 21 22 23 24 25 26" type="primary">LOC106079286</name>
</gene>
<evidence type="ECO:0000313" key="25">
    <source>
        <dbReference type="RefSeq" id="XP_055888391.1"/>
    </source>
</evidence>
<evidence type="ECO:0000256" key="2">
    <source>
        <dbReference type="ARBA" id="ARBA00004123"/>
    </source>
</evidence>
<evidence type="ECO:0000256" key="16">
    <source>
        <dbReference type="SAM" id="MobiDB-lite"/>
    </source>
</evidence>
<feature type="region of interest" description="Disordered" evidence="16">
    <location>
        <begin position="64"/>
        <end position="96"/>
    </location>
</feature>
<keyword evidence="18" id="KW-1185">Reference proteome</keyword>
<dbReference type="InterPro" id="IPR011009">
    <property type="entry name" value="Kinase-like_dom_sf"/>
</dbReference>
<dbReference type="InterPro" id="IPR024104">
    <property type="entry name" value="Tribbles/Ser_Thr_kinase_40"/>
</dbReference>
<evidence type="ECO:0000256" key="9">
    <source>
        <dbReference type="ARBA" id="ARBA00022679"/>
    </source>
</evidence>
<evidence type="ECO:0000313" key="22">
    <source>
        <dbReference type="RefSeq" id="XP_055888388.1"/>
    </source>
</evidence>
<evidence type="ECO:0000256" key="13">
    <source>
        <dbReference type="ARBA" id="ARBA00023242"/>
    </source>
</evidence>
<feature type="compositionally biased region" description="Polar residues" evidence="16">
    <location>
        <begin position="397"/>
        <end position="413"/>
    </location>
</feature>
<dbReference type="InterPro" id="IPR000719">
    <property type="entry name" value="Prot_kinase_dom"/>
</dbReference>
<feature type="compositionally biased region" description="Acidic residues" evidence="16">
    <location>
        <begin position="1"/>
        <end position="11"/>
    </location>
</feature>
<dbReference type="RefSeq" id="XP_055888390.1">
    <property type="nucleotide sequence ID" value="XM_056032415.1"/>
</dbReference>
<feature type="compositionally biased region" description="Basic and acidic residues" evidence="16">
    <location>
        <begin position="64"/>
        <end position="74"/>
    </location>
</feature>
<evidence type="ECO:0000256" key="1">
    <source>
        <dbReference type="ARBA" id="ARBA00003412"/>
    </source>
</evidence>
<keyword evidence="12" id="KW-0067">ATP-binding</keyword>
<dbReference type="InterPro" id="IPR008271">
    <property type="entry name" value="Ser/Thr_kinase_AS"/>
</dbReference>
<feature type="domain" description="Protein kinase" evidence="17">
    <location>
        <begin position="528"/>
        <end position="815"/>
    </location>
</feature>
<evidence type="ECO:0000256" key="14">
    <source>
        <dbReference type="ARBA" id="ARBA00047899"/>
    </source>
</evidence>
<dbReference type="SUPFAM" id="SSF56112">
    <property type="entry name" value="Protein kinase-like (PK-like)"/>
    <property type="match status" value="1"/>
</dbReference>
<proteinExistence type="inferred from homology"/>
<dbReference type="Proteomes" id="UP001165740">
    <property type="component" value="Chromosome 6"/>
</dbReference>
<evidence type="ECO:0000256" key="11">
    <source>
        <dbReference type="ARBA" id="ARBA00022777"/>
    </source>
</evidence>
<dbReference type="RefSeq" id="XP_055888389.1">
    <property type="nucleotide sequence ID" value="XM_056032414.1"/>
</dbReference>
<keyword evidence="9" id="KW-0808">Transferase</keyword>
<comment type="catalytic activity">
    <reaction evidence="14">
        <text>L-threonyl-[protein] + ATP = O-phospho-L-threonyl-[protein] + ADP + H(+)</text>
        <dbReference type="Rhea" id="RHEA:46608"/>
        <dbReference type="Rhea" id="RHEA-COMP:11060"/>
        <dbReference type="Rhea" id="RHEA-COMP:11605"/>
        <dbReference type="ChEBI" id="CHEBI:15378"/>
        <dbReference type="ChEBI" id="CHEBI:30013"/>
        <dbReference type="ChEBI" id="CHEBI:30616"/>
        <dbReference type="ChEBI" id="CHEBI:61977"/>
        <dbReference type="ChEBI" id="CHEBI:456216"/>
        <dbReference type="EC" id="2.7.11.1"/>
    </reaction>
</comment>
<comment type="similarity">
    <text evidence="4">Belongs to the protein kinase superfamily. CAMK Ser/Thr protein kinase family.</text>
</comment>
<accession>A0A9W3AMQ5</accession>
<evidence type="ECO:0000313" key="24">
    <source>
        <dbReference type="RefSeq" id="XP_055888390.1"/>
    </source>
</evidence>
<dbReference type="GeneID" id="106079286"/>
<feature type="region of interest" description="Disordered" evidence="16">
    <location>
        <begin position="392"/>
        <end position="418"/>
    </location>
</feature>